<comment type="caution">
    <text evidence="1">The sequence shown here is derived from an EMBL/GenBank/DDBJ whole genome shotgun (WGS) entry which is preliminary data.</text>
</comment>
<proteinExistence type="predicted"/>
<protein>
    <submittedName>
        <fullName evidence="1">Uncharacterized protein</fullName>
    </submittedName>
</protein>
<dbReference type="Proteomes" id="UP001371456">
    <property type="component" value="Unassembled WGS sequence"/>
</dbReference>
<organism evidence="1 2">
    <name type="scientific">Solanum bulbocastanum</name>
    <name type="common">Wild potato</name>
    <dbReference type="NCBI Taxonomy" id="147425"/>
    <lineage>
        <taxon>Eukaryota</taxon>
        <taxon>Viridiplantae</taxon>
        <taxon>Streptophyta</taxon>
        <taxon>Embryophyta</taxon>
        <taxon>Tracheophyta</taxon>
        <taxon>Spermatophyta</taxon>
        <taxon>Magnoliopsida</taxon>
        <taxon>eudicotyledons</taxon>
        <taxon>Gunneridae</taxon>
        <taxon>Pentapetalae</taxon>
        <taxon>asterids</taxon>
        <taxon>lamiids</taxon>
        <taxon>Solanales</taxon>
        <taxon>Solanaceae</taxon>
        <taxon>Solanoideae</taxon>
        <taxon>Solaneae</taxon>
        <taxon>Solanum</taxon>
    </lineage>
</organism>
<dbReference type="AlphaFoldDB" id="A0AAN8Y333"/>
<keyword evidence="2" id="KW-1185">Reference proteome</keyword>
<name>A0AAN8Y333_SOLBU</name>
<evidence type="ECO:0000313" key="1">
    <source>
        <dbReference type="EMBL" id="KAK6777850.1"/>
    </source>
</evidence>
<gene>
    <name evidence="1" type="ORF">RDI58_024568</name>
</gene>
<evidence type="ECO:0000313" key="2">
    <source>
        <dbReference type="Proteomes" id="UP001371456"/>
    </source>
</evidence>
<reference evidence="1 2" key="1">
    <citation type="submission" date="2024-02" db="EMBL/GenBank/DDBJ databases">
        <title>de novo genome assembly of Solanum bulbocastanum strain 11H21.</title>
        <authorList>
            <person name="Hosaka A.J."/>
        </authorList>
    </citation>
    <scope>NUCLEOTIDE SEQUENCE [LARGE SCALE GENOMIC DNA]</scope>
    <source>
        <tissue evidence="1">Young leaves</tissue>
    </source>
</reference>
<dbReference type="EMBL" id="JBANQN010000010">
    <property type="protein sequence ID" value="KAK6777850.1"/>
    <property type="molecule type" value="Genomic_DNA"/>
</dbReference>
<accession>A0AAN8Y333</accession>
<sequence>MSLGHFKMIIVGMKEVKRTMTYTGDEDALIWRVHIVRRHLKNRLVISSELSAYILVVSSQMLWPVHLH</sequence>